<evidence type="ECO:0000256" key="2">
    <source>
        <dbReference type="ARBA" id="ARBA00022692"/>
    </source>
</evidence>
<dbReference type="Gene3D" id="2.60.40.10">
    <property type="entry name" value="Immunoglobulins"/>
    <property type="match status" value="1"/>
</dbReference>
<dbReference type="InterPro" id="IPR007110">
    <property type="entry name" value="Ig-like_dom"/>
</dbReference>
<keyword evidence="4 10" id="KW-1133">Transmembrane helix</keyword>
<feature type="domain" description="Ig-like" evidence="11">
    <location>
        <begin position="151"/>
        <end position="283"/>
    </location>
</feature>
<dbReference type="Proteomes" id="UP000694558">
    <property type="component" value="Chromosome 3"/>
</dbReference>
<dbReference type="Ensembl" id="ENSSMAT00000048362.1">
    <property type="protein sequence ID" value="ENSSMAP00000052353.1"/>
    <property type="gene ID" value="ENSSMAG00000020387.2"/>
</dbReference>
<gene>
    <name evidence="12" type="primary">scn2b</name>
</gene>
<dbReference type="InterPro" id="IPR013783">
    <property type="entry name" value="Ig-like_fold"/>
</dbReference>
<name>A0A8D3CYJ5_SCOMX</name>
<evidence type="ECO:0000256" key="1">
    <source>
        <dbReference type="ARBA" id="ARBA00004479"/>
    </source>
</evidence>
<keyword evidence="6" id="KW-1015">Disulfide bond</keyword>
<dbReference type="AlphaFoldDB" id="A0A8D3CYJ5"/>
<comment type="subcellular location">
    <subcellularLocation>
        <location evidence="1">Membrane</location>
        <topology evidence="1">Single-pass type I membrane protein</topology>
    </subcellularLocation>
</comment>
<dbReference type="GO" id="GO:0005886">
    <property type="term" value="C:plasma membrane"/>
    <property type="evidence" value="ECO:0007669"/>
    <property type="project" value="TreeGrafter"/>
</dbReference>
<keyword evidence="5 10" id="KW-0472">Membrane</keyword>
<keyword evidence="3" id="KW-0732">Signal</keyword>
<reference evidence="12" key="1">
    <citation type="submission" date="2023-05" db="EMBL/GenBank/DDBJ databases">
        <title>High-quality long-read genome of Scophthalmus maximus.</title>
        <authorList>
            <person name="Lien S."/>
            <person name="Martinez P."/>
        </authorList>
    </citation>
    <scope>NUCLEOTIDE SEQUENCE [LARGE SCALE GENOMIC DNA]</scope>
</reference>
<feature type="transmembrane region" description="Helical" evidence="10">
    <location>
        <begin position="293"/>
        <end position="315"/>
    </location>
</feature>
<keyword evidence="2 10" id="KW-0812">Transmembrane</keyword>
<keyword evidence="7" id="KW-0325">Glycoprotein</keyword>
<evidence type="ECO:0000256" key="6">
    <source>
        <dbReference type="ARBA" id="ARBA00023157"/>
    </source>
</evidence>
<evidence type="ECO:0000256" key="8">
    <source>
        <dbReference type="ARBA" id="ARBA00023319"/>
    </source>
</evidence>
<evidence type="ECO:0000313" key="13">
    <source>
        <dbReference type="Proteomes" id="UP000694558"/>
    </source>
</evidence>
<reference evidence="12" key="2">
    <citation type="submission" date="2025-08" db="UniProtKB">
        <authorList>
            <consortium name="Ensembl"/>
        </authorList>
    </citation>
    <scope>IDENTIFICATION</scope>
</reference>
<organism evidence="12 13">
    <name type="scientific">Scophthalmus maximus</name>
    <name type="common">Turbot</name>
    <name type="synonym">Psetta maxima</name>
    <dbReference type="NCBI Taxonomy" id="52904"/>
    <lineage>
        <taxon>Eukaryota</taxon>
        <taxon>Metazoa</taxon>
        <taxon>Chordata</taxon>
        <taxon>Craniata</taxon>
        <taxon>Vertebrata</taxon>
        <taxon>Euteleostomi</taxon>
        <taxon>Actinopterygii</taxon>
        <taxon>Neopterygii</taxon>
        <taxon>Teleostei</taxon>
        <taxon>Neoteleostei</taxon>
        <taxon>Acanthomorphata</taxon>
        <taxon>Carangaria</taxon>
        <taxon>Pleuronectiformes</taxon>
        <taxon>Pleuronectoidei</taxon>
        <taxon>Scophthalmidae</taxon>
        <taxon>Scophthalmus</taxon>
    </lineage>
</organism>
<dbReference type="InterPro" id="IPR036179">
    <property type="entry name" value="Ig-like_dom_sf"/>
</dbReference>
<dbReference type="GeneTree" id="ENSGT01030000234556"/>
<proteinExistence type="predicted"/>
<evidence type="ECO:0000256" key="4">
    <source>
        <dbReference type="ARBA" id="ARBA00022989"/>
    </source>
</evidence>
<dbReference type="Pfam" id="PF07686">
    <property type="entry name" value="V-set"/>
    <property type="match status" value="1"/>
</dbReference>
<protein>
    <recommendedName>
        <fullName evidence="11">Ig-like domain-containing protein</fullName>
    </recommendedName>
</protein>
<evidence type="ECO:0000256" key="9">
    <source>
        <dbReference type="SAM" id="MobiDB-lite"/>
    </source>
</evidence>
<sequence length="351" mass="39702">MTSVLCAKLTEADLWIKTQLFPRLLRREFHGPWILELLAFFYLKWVGTFLWTRGWSVTHHRHQLQGKPTTHNCSRERPRFFPRGCTLREVRAKGRSSAHEDGGSGDASAIFSCSQYGLYLSVCLRLSLRARSRSPWTHIQRERAAFLLKPPTHTCCASMDVLVPNHVNALNGTTIKIPCTFTSCYKMDVTKFSMNWTYQETLNDTQEMFMAFYKKKGILPLRSNSASNRFGERVMFAGNMDKNDMSITLSDVQMGDVGYYNCYVINPPDRIHGHGVIQLDVVTELPAPRDSTIAVAIGASVGGALALLILSMVVLKCLRRHQKQELISEEKMEEEGKLEAEGVAEEGTKHP</sequence>
<dbReference type="InterPro" id="IPR000920">
    <property type="entry name" value="Myelin_P0-rel"/>
</dbReference>
<dbReference type="InterPro" id="IPR013106">
    <property type="entry name" value="Ig_V-set"/>
</dbReference>
<evidence type="ECO:0000256" key="7">
    <source>
        <dbReference type="ARBA" id="ARBA00023180"/>
    </source>
</evidence>
<dbReference type="SUPFAM" id="SSF48726">
    <property type="entry name" value="Immunoglobulin"/>
    <property type="match status" value="1"/>
</dbReference>
<feature type="region of interest" description="Disordered" evidence="9">
    <location>
        <begin position="328"/>
        <end position="351"/>
    </location>
</feature>
<keyword evidence="8" id="KW-0393">Immunoglobulin domain</keyword>
<evidence type="ECO:0000256" key="10">
    <source>
        <dbReference type="SAM" id="Phobius"/>
    </source>
</evidence>
<accession>A0A8D3CYJ5</accession>
<evidence type="ECO:0000313" key="12">
    <source>
        <dbReference type="Ensembl" id="ENSSMAP00000052353.1"/>
    </source>
</evidence>
<dbReference type="PANTHER" id="PTHR13869:SF3">
    <property type="entry name" value="SODIUM CHANNEL SUBUNIT BETA-2"/>
    <property type="match status" value="1"/>
</dbReference>
<dbReference type="PROSITE" id="PS50835">
    <property type="entry name" value="IG_LIKE"/>
    <property type="match status" value="1"/>
</dbReference>
<evidence type="ECO:0000256" key="3">
    <source>
        <dbReference type="ARBA" id="ARBA00022729"/>
    </source>
</evidence>
<evidence type="ECO:0000256" key="5">
    <source>
        <dbReference type="ARBA" id="ARBA00023136"/>
    </source>
</evidence>
<dbReference type="PANTHER" id="PTHR13869">
    <property type="entry name" value="MYELIN P0 RELATED"/>
    <property type="match status" value="1"/>
</dbReference>
<evidence type="ECO:0000259" key="11">
    <source>
        <dbReference type="PROSITE" id="PS50835"/>
    </source>
</evidence>